<dbReference type="RefSeq" id="WP_377342170.1">
    <property type="nucleotide sequence ID" value="NZ_JBHLUE010000019.1"/>
</dbReference>
<accession>A0ABV6P1V2</accession>
<dbReference type="Proteomes" id="UP001589894">
    <property type="component" value="Unassembled WGS sequence"/>
</dbReference>
<evidence type="ECO:0000313" key="3">
    <source>
        <dbReference type="EMBL" id="MFC0567011.1"/>
    </source>
</evidence>
<keyword evidence="2" id="KW-0472">Membrane</keyword>
<keyword evidence="4" id="KW-1185">Reference proteome</keyword>
<organism evidence="3 4">
    <name type="scientific">Plantactinospora siamensis</name>
    <dbReference type="NCBI Taxonomy" id="555372"/>
    <lineage>
        <taxon>Bacteria</taxon>
        <taxon>Bacillati</taxon>
        <taxon>Actinomycetota</taxon>
        <taxon>Actinomycetes</taxon>
        <taxon>Micromonosporales</taxon>
        <taxon>Micromonosporaceae</taxon>
        <taxon>Plantactinospora</taxon>
    </lineage>
</organism>
<name>A0ABV6P1V2_9ACTN</name>
<reference evidence="3 4" key="1">
    <citation type="submission" date="2024-09" db="EMBL/GenBank/DDBJ databases">
        <authorList>
            <person name="Sun Q."/>
            <person name="Mori K."/>
        </authorList>
    </citation>
    <scope>NUCLEOTIDE SEQUENCE [LARGE SCALE GENOMIC DNA]</scope>
    <source>
        <strain evidence="3 4">TBRC 2205</strain>
    </source>
</reference>
<proteinExistence type="predicted"/>
<comment type="caution">
    <text evidence="3">The sequence shown here is derived from an EMBL/GenBank/DDBJ whole genome shotgun (WGS) entry which is preliminary data.</text>
</comment>
<dbReference type="InterPro" id="IPR021235">
    <property type="entry name" value="DUF2637"/>
</dbReference>
<protein>
    <submittedName>
        <fullName evidence="3">DUF2637 domain-containing protein</fullName>
    </submittedName>
</protein>
<feature type="compositionally biased region" description="Low complexity" evidence="1">
    <location>
        <begin position="176"/>
        <end position="204"/>
    </location>
</feature>
<dbReference type="EMBL" id="JBHLUE010000019">
    <property type="protein sequence ID" value="MFC0567011.1"/>
    <property type="molecule type" value="Genomic_DNA"/>
</dbReference>
<dbReference type="Pfam" id="PF10935">
    <property type="entry name" value="DUF2637"/>
    <property type="match status" value="1"/>
</dbReference>
<feature type="region of interest" description="Disordered" evidence="1">
    <location>
        <begin position="157"/>
        <end position="254"/>
    </location>
</feature>
<keyword evidence="2" id="KW-1133">Transmembrane helix</keyword>
<feature type="compositionally biased region" description="Pro residues" evidence="1">
    <location>
        <begin position="209"/>
        <end position="223"/>
    </location>
</feature>
<evidence type="ECO:0000313" key="4">
    <source>
        <dbReference type="Proteomes" id="UP001589894"/>
    </source>
</evidence>
<keyword evidence="2" id="KW-0812">Transmembrane</keyword>
<feature type="transmembrane region" description="Helical" evidence="2">
    <location>
        <begin position="72"/>
        <end position="90"/>
    </location>
</feature>
<sequence length="321" mass="32060">MALTTISSRAAAALVAAVAGFASYQHIYRVAINAGEHRSVSAVLPLAIDGLILVATLAMLDDKRNGRLPRLSARIALAFGVLATLAANIASAQPTVTARMVAAVPAVSFMLAVEVLARTGKPVAVPPPGPVRAGEVARSAAETPAAEAAVVEAAVGSWEAPTRPQPGAAHSGTPHPGAGAAQPRPAAPAQRAAVPRQRAAAARALPVPSVEPAPHDPAPPFPGPAATGRRRAGDTEPAPAASAPAYRPDVRPRTNRAKIPAAQRVASAAATLPDATVAQIAARAGVSETTARRHLAATPGPGSLDPADAVRANGHPVGAAT</sequence>
<evidence type="ECO:0000256" key="2">
    <source>
        <dbReference type="SAM" id="Phobius"/>
    </source>
</evidence>
<feature type="region of interest" description="Disordered" evidence="1">
    <location>
        <begin position="286"/>
        <end position="321"/>
    </location>
</feature>
<gene>
    <name evidence="3" type="ORF">ACFFHU_23085</name>
</gene>
<evidence type="ECO:0000256" key="1">
    <source>
        <dbReference type="SAM" id="MobiDB-lite"/>
    </source>
</evidence>
<feature type="transmembrane region" description="Helical" evidence="2">
    <location>
        <begin position="41"/>
        <end position="60"/>
    </location>
</feature>